<reference evidence="1 2" key="1">
    <citation type="journal article" date="2018" name="Sci. Rep.">
        <title>Raphidocelis subcapitata (=Pseudokirchneriella subcapitata) provides an insight into genome evolution and environmental adaptations in the Sphaeropleales.</title>
        <authorList>
            <person name="Suzuki S."/>
            <person name="Yamaguchi H."/>
            <person name="Nakajima N."/>
            <person name="Kawachi M."/>
        </authorList>
    </citation>
    <scope>NUCLEOTIDE SEQUENCE [LARGE SCALE GENOMIC DNA]</scope>
    <source>
        <strain evidence="1 2">NIES-35</strain>
    </source>
</reference>
<dbReference type="EMBL" id="BDRX01000138">
    <property type="protein sequence ID" value="GBF98912.1"/>
    <property type="molecule type" value="Genomic_DNA"/>
</dbReference>
<dbReference type="Proteomes" id="UP000247498">
    <property type="component" value="Unassembled WGS sequence"/>
</dbReference>
<sequence>MWASESVDFCEDGVASSGEWRVLLRLLNEIEAGVMKAPPGGSVAACAAALTDSAAEAARGWLRPVAFDPAGTR</sequence>
<organism evidence="1 2">
    <name type="scientific">Raphidocelis subcapitata</name>
    <dbReference type="NCBI Taxonomy" id="307507"/>
    <lineage>
        <taxon>Eukaryota</taxon>
        <taxon>Viridiplantae</taxon>
        <taxon>Chlorophyta</taxon>
        <taxon>core chlorophytes</taxon>
        <taxon>Chlorophyceae</taxon>
        <taxon>CS clade</taxon>
        <taxon>Sphaeropleales</taxon>
        <taxon>Selenastraceae</taxon>
        <taxon>Raphidocelis</taxon>
    </lineage>
</organism>
<accession>A0A2V0PIQ9</accession>
<gene>
    <name evidence="1" type="ORF">Rsub_11551</name>
</gene>
<name>A0A2V0PIQ9_9CHLO</name>
<evidence type="ECO:0000313" key="2">
    <source>
        <dbReference type="Proteomes" id="UP000247498"/>
    </source>
</evidence>
<dbReference type="InParanoid" id="A0A2V0PIQ9"/>
<protein>
    <submittedName>
        <fullName evidence="1">Uncharacterized protein</fullName>
    </submittedName>
</protein>
<dbReference type="AlphaFoldDB" id="A0A2V0PIQ9"/>
<comment type="caution">
    <text evidence="1">The sequence shown here is derived from an EMBL/GenBank/DDBJ whole genome shotgun (WGS) entry which is preliminary data.</text>
</comment>
<proteinExistence type="predicted"/>
<dbReference type="OrthoDB" id="3156807at2759"/>
<evidence type="ECO:0000313" key="1">
    <source>
        <dbReference type="EMBL" id="GBF98912.1"/>
    </source>
</evidence>
<keyword evidence="2" id="KW-1185">Reference proteome</keyword>